<protein>
    <submittedName>
        <fullName evidence="2">SoxR reducing system RseC family protein</fullName>
    </submittedName>
</protein>
<keyword evidence="1" id="KW-0812">Transmembrane</keyword>
<sequence length="155" mass="16082">MLTETARVVALEGDSVWVETLRQSSCGACAARSGCGHGMINSAKAGVSQGLIKALLPLDSGLTVSLHDTVEIAIPERGFLRAAWMLYAMPLLMTVLAAVVADQLFSSAALSQAAADLRVTLAAIAGLAGGLLILRAVSRRMSHDPDIQPRVTGVS</sequence>
<gene>
    <name evidence="2" type="ORF">R0135_01790</name>
</gene>
<dbReference type="EMBL" id="CP136864">
    <property type="protein sequence ID" value="WOJ93914.1"/>
    <property type="molecule type" value="Genomic_DNA"/>
</dbReference>
<keyword evidence="1" id="KW-1133">Transmembrane helix</keyword>
<dbReference type="Proteomes" id="UP001626537">
    <property type="component" value="Chromosome"/>
</dbReference>
<evidence type="ECO:0000256" key="1">
    <source>
        <dbReference type="SAM" id="Phobius"/>
    </source>
</evidence>
<feature type="transmembrane region" description="Helical" evidence="1">
    <location>
        <begin position="84"/>
        <end position="105"/>
    </location>
</feature>
<keyword evidence="3" id="KW-1185">Reference proteome</keyword>
<dbReference type="InterPro" id="IPR007359">
    <property type="entry name" value="SigmaE_reg_RseC_MucC"/>
</dbReference>
<evidence type="ECO:0000313" key="3">
    <source>
        <dbReference type="Proteomes" id="UP001626537"/>
    </source>
</evidence>
<dbReference type="RefSeq" id="WP_407348554.1">
    <property type="nucleotide sequence ID" value="NZ_CP136864.1"/>
</dbReference>
<evidence type="ECO:0000313" key="2">
    <source>
        <dbReference type="EMBL" id="WOJ93914.1"/>
    </source>
</evidence>
<dbReference type="PANTHER" id="PTHR35867:SF1">
    <property type="entry name" value="PROTEIN RSEC"/>
    <property type="match status" value="1"/>
</dbReference>
<keyword evidence="1" id="KW-0472">Membrane</keyword>
<dbReference type="PIRSF" id="PIRSF004923">
    <property type="entry name" value="RseC"/>
    <property type="match status" value="1"/>
</dbReference>
<name>A0ABZ0I523_9GAMM</name>
<dbReference type="PANTHER" id="PTHR35867">
    <property type="entry name" value="PROTEIN RSEC"/>
    <property type="match status" value="1"/>
</dbReference>
<dbReference type="InterPro" id="IPR026268">
    <property type="entry name" value="RseC"/>
</dbReference>
<dbReference type="Pfam" id="PF04246">
    <property type="entry name" value="RseC_MucC"/>
    <property type="match status" value="1"/>
</dbReference>
<accession>A0ABZ0I523</accession>
<proteinExistence type="predicted"/>
<organism evidence="2 3">
    <name type="scientific">Congregibacter variabilis</name>
    <dbReference type="NCBI Taxonomy" id="3081200"/>
    <lineage>
        <taxon>Bacteria</taxon>
        <taxon>Pseudomonadati</taxon>
        <taxon>Pseudomonadota</taxon>
        <taxon>Gammaproteobacteria</taxon>
        <taxon>Cellvibrionales</taxon>
        <taxon>Halieaceae</taxon>
        <taxon>Congregibacter</taxon>
    </lineage>
</organism>
<feature type="transmembrane region" description="Helical" evidence="1">
    <location>
        <begin position="117"/>
        <end position="137"/>
    </location>
</feature>
<reference evidence="2 3" key="1">
    <citation type="submission" date="2023-10" db="EMBL/GenBank/DDBJ databases">
        <title>Two novel species belonging to the OM43/NOR5 clade.</title>
        <authorList>
            <person name="Park M."/>
        </authorList>
    </citation>
    <scope>NUCLEOTIDE SEQUENCE [LARGE SCALE GENOMIC DNA]</scope>
    <source>
        <strain evidence="2 3">IMCC43200</strain>
    </source>
</reference>